<evidence type="ECO:0000313" key="5">
    <source>
        <dbReference type="Proteomes" id="UP000289856"/>
    </source>
</evidence>
<dbReference type="PANTHER" id="PTHR34987:SF2">
    <property type="entry name" value="B, PUTATIVE (AFU_ORTHOLOGUE AFUA_7G05040)-RELATED"/>
    <property type="match status" value="1"/>
</dbReference>
<accession>A0A3T1DBZ1</accession>
<feature type="domain" description="Alpha-L-rhamnosidase six-hairpin glycosidase" evidence="2">
    <location>
        <begin position="385"/>
        <end position="673"/>
    </location>
</feature>
<dbReference type="SUPFAM" id="SSF49785">
    <property type="entry name" value="Galactose-binding domain-like"/>
    <property type="match status" value="1"/>
</dbReference>
<dbReference type="OrthoDB" id="9815108at2"/>
<organism evidence="4 5">
    <name type="scientific">Cohnella abietis</name>
    <dbReference type="NCBI Taxonomy" id="2507935"/>
    <lineage>
        <taxon>Bacteria</taxon>
        <taxon>Bacillati</taxon>
        <taxon>Bacillota</taxon>
        <taxon>Bacilli</taxon>
        <taxon>Bacillales</taxon>
        <taxon>Paenibacillaceae</taxon>
        <taxon>Cohnella</taxon>
    </lineage>
</organism>
<dbReference type="InterPro" id="IPR012341">
    <property type="entry name" value="6hp_glycosidase-like_sf"/>
</dbReference>
<evidence type="ECO:0000259" key="1">
    <source>
        <dbReference type="Pfam" id="PF08531"/>
    </source>
</evidence>
<dbReference type="InterPro" id="IPR035398">
    <property type="entry name" value="Bac_rhamnosid_C"/>
</dbReference>
<dbReference type="SUPFAM" id="SSF48208">
    <property type="entry name" value="Six-hairpin glycosidases"/>
    <property type="match status" value="1"/>
</dbReference>
<name>A0A3T1DBZ1_9BACL</name>
<dbReference type="GO" id="GO:0005975">
    <property type="term" value="P:carbohydrate metabolic process"/>
    <property type="evidence" value="ECO:0007669"/>
    <property type="project" value="InterPro"/>
</dbReference>
<dbReference type="Gene3D" id="1.50.10.10">
    <property type="match status" value="1"/>
</dbReference>
<dbReference type="AlphaFoldDB" id="A0A3T1DBZ1"/>
<gene>
    <name evidence="4" type="ORF">KCTCHS21_48870</name>
</gene>
<protein>
    <recommendedName>
        <fullName evidence="6">Alpha-L-rhamnosidase</fullName>
    </recommendedName>
</protein>
<dbReference type="Gene3D" id="2.60.420.10">
    <property type="entry name" value="Maltose phosphorylase, domain 3"/>
    <property type="match status" value="1"/>
</dbReference>
<dbReference type="PANTHER" id="PTHR34987">
    <property type="entry name" value="C, PUTATIVE (AFU_ORTHOLOGUE AFUA_3G02880)-RELATED"/>
    <property type="match status" value="1"/>
</dbReference>
<dbReference type="InterPro" id="IPR008928">
    <property type="entry name" value="6-hairpin_glycosidase_sf"/>
</dbReference>
<reference evidence="4 5" key="1">
    <citation type="submission" date="2019-01" db="EMBL/GenBank/DDBJ databases">
        <title>Complete genome sequence of Cohnella hallensis HS21 isolated from Korean fir (Abies koreana) rhizospheric soil.</title>
        <authorList>
            <person name="Jiang L."/>
            <person name="Kang S.W."/>
            <person name="Kim S."/>
            <person name="Jung J."/>
            <person name="Kim C.Y."/>
            <person name="Kim D.H."/>
            <person name="Kim S.W."/>
            <person name="Lee J."/>
        </authorList>
    </citation>
    <scope>NUCLEOTIDE SEQUENCE [LARGE SCALE GENOMIC DNA]</scope>
    <source>
        <strain evidence="4 5">HS21</strain>
    </source>
</reference>
<dbReference type="InterPro" id="IPR013737">
    <property type="entry name" value="Bac_rhamnosid_N"/>
</dbReference>
<proteinExistence type="predicted"/>
<dbReference type="RefSeq" id="WP_130614194.1">
    <property type="nucleotide sequence ID" value="NZ_AP019400.1"/>
</dbReference>
<dbReference type="Pfam" id="PF17389">
    <property type="entry name" value="Bac_rhamnosid6H"/>
    <property type="match status" value="1"/>
</dbReference>
<dbReference type="KEGG" id="cohn:KCTCHS21_48870"/>
<feature type="domain" description="Alpha-L-rhamnosidase C-terminal" evidence="3">
    <location>
        <begin position="718"/>
        <end position="782"/>
    </location>
</feature>
<sequence length="804" mass="90633">MFNDLVVNKEWHASRIWMDKDTDNDRRKGPQPEIIYFRKLFSIADPAGLSLIVDLAADSRYKLYINGQYVTSGPSRGGPWTLYYDTLDLSDRLQSGINVIAIAVVHYNENSPRPMSVFSSRDGALLLQGMLFDDNGTLMEDISSNATWKCLRDSAVHFMDEHNTCVGGGENIDGTRLPHGWTLAAYLEDSSWLGAVERHNSTAPDHGGPVPSLSLLAPRPIPFMWEVERAFSRVMRGDCGISGEGEWAGEQAASITRCLLQREAIVLKPHSTFWVELDAGELTTAFLELAVSGGEGSRIDFICSEAYQDEEGRKGIRDDYMGKSLKGYEESYLVKGSGEYGDETYERFLYRTFRFVHLQITVLHAPLTLKRVSYRETGYPLDLQAEFASSDVSLQPLWDISIRTLQRCMHETYVDCPYYEQLQYSMDTRLQILFTYQISGDDRLARKAIHDFHSSLMPSGILQSRYPATNLQIIPGFALYWIMMVFDHYEYFENVELVKRYRPTMDAVLDWVDRQIGADGLVGPAPSSYWPYVDWVQEWEESRGVPASGQRGPITVYNLMYVYALEKAALLNELTGRLDTARDYRERAGSIQAAVVSNCRAAGKQLIQDAPGVEEYSQHAQIWAILSGTVNGEEAKSLARALVVDSSLYKVSYATSFFLFRALSAADAYDDVYPKWEMWKEQVKLNLTTWLEDPVFERSDCHAWGAIPLYEFPVEVLGIQQEGYGYRSFKIAPKPGPLSWAKGKVITAAGAVEVDWEFTNSGQFRIRVAGLGGCPTKVVMPDGCIYQIAGENGVELFHDLITHE</sequence>
<evidence type="ECO:0000259" key="3">
    <source>
        <dbReference type="Pfam" id="PF17390"/>
    </source>
</evidence>
<dbReference type="Pfam" id="PF17390">
    <property type="entry name" value="Bac_rhamnosid_C"/>
    <property type="match status" value="1"/>
</dbReference>
<dbReference type="InterPro" id="IPR008979">
    <property type="entry name" value="Galactose-bd-like_sf"/>
</dbReference>
<feature type="domain" description="Bacterial alpha-L-rhamnosidase N-terminal" evidence="1">
    <location>
        <begin position="61"/>
        <end position="201"/>
    </location>
</feature>
<dbReference type="Proteomes" id="UP000289856">
    <property type="component" value="Chromosome"/>
</dbReference>
<evidence type="ECO:0008006" key="6">
    <source>
        <dbReference type="Google" id="ProtNLM"/>
    </source>
</evidence>
<keyword evidence="5" id="KW-1185">Reference proteome</keyword>
<dbReference type="Gene3D" id="2.60.120.260">
    <property type="entry name" value="Galactose-binding domain-like"/>
    <property type="match status" value="2"/>
</dbReference>
<dbReference type="InterPro" id="IPR035396">
    <property type="entry name" value="Bac_rhamnosid6H"/>
</dbReference>
<dbReference type="EMBL" id="AP019400">
    <property type="protein sequence ID" value="BBI35488.1"/>
    <property type="molecule type" value="Genomic_DNA"/>
</dbReference>
<evidence type="ECO:0000313" key="4">
    <source>
        <dbReference type="EMBL" id="BBI35488.1"/>
    </source>
</evidence>
<dbReference type="Pfam" id="PF08531">
    <property type="entry name" value="Bac_rhamnosid_N"/>
    <property type="match status" value="1"/>
</dbReference>
<evidence type="ECO:0000259" key="2">
    <source>
        <dbReference type="Pfam" id="PF17389"/>
    </source>
</evidence>